<dbReference type="GO" id="GO:0017183">
    <property type="term" value="P:protein histidyl modification to diphthamide"/>
    <property type="evidence" value="ECO:0007669"/>
    <property type="project" value="TreeGrafter"/>
</dbReference>
<dbReference type="eggNOG" id="COG2102">
    <property type="taxonomic scope" value="Bacteria"/>
</dbReference>
<accession>A0A081NB64</accession>
<protein>
    <recommendedName>
        <fullName evidence="1">Diphthamide synthase domain-containing protein</fullName>
    </recommendedName>
</protein>
<reference evidence="2 3" key="1">
    <citation type="submission" date="2014-06" db="EMBL/GenBank/DDBJ databases">
        <title>Whole Genome Sequences of Three Symbiotic Endozoicomonas Bacteria.</title>
        <authorList>
            <person name="Neave M.J."/>
            <person name="Apprill A."/>
            <person name="Voolstra C.R."/>
        </authorList>
    </citation>
    <scope>NUCLEOTIDE SEQUENCE [LARGE SCALE GENOMIC DNA]</scope>
    <source>
        <strain evidence="2 3">LMG 24815</strain>
    </source>
</reference>
<dbReference type="EMBL" id="JOKG01000001">
    <property type="protein sequence ID" value="KEQ15687.1"/>
    <property type="molecule type" value="Genomic_DNA"/>
</dbReference>
<dbReference type="Gene3D" id="3.40.50.620">
    <property type="entry name" value="HUPs"/>
    <property type="match status" value="1"/>
</dbReference>
<dbReference type="InterPro" id="IPR014729">
    <property type="entry name" value="Rossmann-like_a/b/a_fold"/>
</dbReference>
<dbReference type="GO" id="GO:0017178">
    <property type="term" value="F:diphthine-ammonia ligase activity"/>
    <property type="evidence" value="ECO:0007669"/>
    <property type="project" value="TreeGrafter"/>
</dbReference>
<evidence type="ECO:0000313" key="3">
    <source>
        <dbReference type="Proteomes" id="UP000028006"/>
    </source>
</evidence>
<gene>
    <name evidence="2" type="ORF">GZ77_03680</name>
</gene>
<evidence type="ECO:0000259" key="1">
    <source>
        <dbReference type="Pfam" id="PF01902"/>
    </source>
</evidence>
<proteinExistence type="predicted"/>
<dbReference type="PANTHER" id="PTHR12196">
    <property type="entry name" value="DOMAIN OF UNKNOWN FUNCTION 71 DUF71 -CONTAINING PROTEIN"/>
    <property type="match status" value="1"/>
</dbReference>
<dbReference type="Pfam" id="PF01902">
    <property type="entry name" value="Diphthami_syn_2"/>
    <property type="match status" value="1"/>
</dbReference>
<dbReference type="Gene3D" id="3.90.1490.10">
    <property type="entry name" value="putative n-type atp pyrophosphatase, domain 2"/>
    <property type="match status" value="1"/>
</dbReference>
<keyword evidence="3" id="KW-1185">Reference proteome</keyword>
<feature type="domain" description="Diphthamide synthase" evidence="1">
    <location>
        <begin position="8"/>
        <end position="209"/>
    </location>
</feature>
<sequence length="223" mass="24758">MLDNPQHAIISWSGGKDACYALHLARQSGFIPVALFTMLSEDGEHTSAYGLNKEVLEAQANALNLPILFRSSGRGEYEQQLKSVISECQNRFNATTVVFGDIDLEAHKVWYERVTAEADIAPCFPLWQRNREQLLNEMLDAGITTMLVSVQSKQLPKDFLGQIMTPELAVRIKQSGVCPSGEDGEFHSLVIDAPLFSKSLNIKTGDCRMIEHGYTALDISLQI</sequence>
<evidence type="ECO:0000313" key="2">
    <source>
        <dbReference type="EMBL" id="KEQ15687.1"/>
    </source>
</evidence>
<dbReference type="InterPro" id="IPR030662">
    <property type="entry name" value="DPH6/MJ0570"/>
</dbReference>
<dbReference type="AlphaFoldDB" id="A0A081NB64"/>
<organism evidence="2 3">
    <name type="scientific">Endozoicomonas montiporae</name>
    <dbReference type="NCBI Taxonomy" id="1027273"/>
    <lineage>
        <taxon>Bacteria</taxon>
        <taxon>Pseudomonadati</taxon>
        <taxon>Pseudomonadota</taxon>
        <taxon>Gammaproteobacteria</taxon>
        <taxon>Oceanospirillales</taxon>
        <taxon>Endozoicomonadaceae</taxon>
        <taxon>Endozoicomonas</taxon>
    </lineage>
</organism>
<dbReference type="InterPro" id="IPR002761">
    <property type="entry name" value="Diphthami_syn_dom"/>
</dbReference>
<dbReference type="PANTHER" id="PTHR12196:SF2">
    <property type="entry name" value="DIPHTHINE--AMMONIA LIGASE"/>
    <property type="match status" value="1"/>
</dbReference>
<dbReference type="RefSeq" id="WP_034872973.1">
    <property type="nucleotide sequence ID" value="NZ_JOKG01000001.1"/>
</dbReference>
<comment type="caution">
    <text evidence="2">The sequence shown here is derived from an EMBL/GenBank/DDBJ whole genome shotgun (WGS) entry which is preliminary data.</text>
</comment>
<dbReference type="CDD" id="cd01994">
    <property type="entry name" value="AANH_PF0828-like"/>
    <property type="match status" value="1"/>
</dbReference>
<name>A0A081NB64_9GAMM</name>
<dbReference type="Proteomes" id="UP000028006">
    <property type="component" value="Unassembled WGS sequence"/>
</dbReference>
<dbReference type="NCBIfam" id="TIGR00290">
    <property type="entry name" value="MJ0570_dom"/>
    <property type="match status" value="1"/>
</dbReference>
<dbReference type="SUPFAM" id="SSF52402">
    <property type="entry name" value="Adenine nucleotide alpha hydrolases-like"/>
    <property type="match status" value="1"/>
</dbReference>